<proteinExistence type="predicted"/>
<dbReference type="Proteomes" id="UP001151760">
    <property type="component" value="Unassembled WGS sequence"/>
</dbReference>
<reference evidence="2" key="2">
    <citation type="submission" date="2022-01" db="EMBL/GenBank/DDBJ databases">
        <authorList>
            <person name="Yamashiro T."/>
            <person name="Shiraishi A."/>
            <person name="Satake H."/>
            <person name="Nakayama K."/>
        </authorList>
    </citation>
    <scope>NUCLEOTIDE SEQUENCE</scope>
</reference>
<evidence type="ECO:0000313" key="3">
    <source>
        <dbReference type="Proteomes" id="UP001151760"/>
    </source>
</evidence>
<feature type="compositionally biased region" description="Acidic residues" evidence="1">
    <location>
        <begin position="219"/>
        <end position="245"/>
    </location>
</feature>
<sequence>MYADGHVDIFDMIDIDLPLTTLDKGLYALACEEDVHCLATATIEDITELGSSAAIEHKSEKILLLTWHDSSAPTKEFVCDFVTPRSLPQHDSSTPYKNSLSGVQGVDIQDNVVPTIQSQFSDINLSFVSQQATASNVIEYVMRQLSFEKTEVDGEAGFSDVAVELPVYEVPVFEEANVGRTEVPVSKESDEAVEAPNDEQFFHDVEGVDSAYETQYDVESSEDAGTGDDDDEDDDFLVDEENEIV</sequence>
<dbReference type="EMBL" id="BQNB010009860">
    <property type="protein sequence ID" value="GJS69408.1"/>
    <property type="molecule type" value="Genomic_DNA"/>
</dbReference>
<feature type="region of interest" description="Disordered" evidence="1">
    <location>
        <begin position="182"/>
        <end position="245"/>
    </location>
</feature>
<gene>
    <name evidence="2" type="ORF">Tco_0702249</name>
</gene>
<evidence type="ECO:0000313" key="2">
    <source>
        <dbReference type="EMBL" id="GJS69408.1"/>
    </source>
</evidence>
<reference evidence="2" key="1">
    <citation type="journal article" date="2022" name="Int. J. Mol. Sci.">
        <title>Draft Genome of Tanacetum Coccineum: Genomic Comparison of Closely Related Tanacetum-Family Plants.</title>
        <authorList>
            <person name="Yamashiro T."/>
            <person name="Shiraishi A."/>
            <person name="Nakayama K."/>
            <person name="Satake H."/>
        </authorList>
    </citation>
    <scope>NUCLEOTIDE SEQUENCE</scope>
</reference>
<evidence type="ECO:0000256" key="1">
    <source>
        <dbReference type="SAM" id="MobiDB-lite"/>
    </source>
</evidence>
<comment type="caution">
    <text evidence="2">The sequence shown here is derived from an EMBL/GenBank/DDBJ whole genome shotgun (WGS) entry which is preliminary data.</text>
</comment>
<accession>A0ABQ4XXE0</accession>
<organism evidence="2 3">
    <name type="scientific">Tanacetum coccineum</name>
    <dbReference type="NCBI Taxonomy" id="301880"/>
    <lineage>
        <taxon>Eukaryota</taxon>
        <taxon>Viridiplantae</taxon>
        <taxon>Streptophyta</taxon>
        <taxon>Embryophyta</taxon>
        <taxon>Tracheophyta</taxon>
        <taxon>Spermatophyta</taxon>
        <taxon>Magnoliopsida</taxon>
        <taxon>eudicotyledons</taxon>
        <taxon>Gunneridae</taxon>
        <taxon>Pentapetalae</taxon>
        <taxon>asterids</taxon>
        <taxon>campanulids</taxon>
        <taxon>Asterales</taxon>
        <taxon>Asteraceae</taxon>
        <taxon>Asteroideae</taxon>
        <taxon>Anthemideae</taxon>
        <taxon>Anthemidinae</taxon>
        <taxon>Tanacetum</taxon>
    </lineage>
</organism>
<keyword evidence="3" id="KW-1185">Reference proteome</keyword>
<protein>
    <submittedName>
        <fullName evidence="2">Uncharacterized protein</fullName>
    </submittedName>
</protein>
<name>A0ABQ4XXE0_9ASTR</name>